<feature type="repeat" description="WD" evidence="3">
    <location>
        <begin position="886"/>
        <end position="927"/>
    </location>
</feature>
<feature type="repeat" description="WD" evidence="3">
    <location>
        <begin position="1015"/>
        <end position="1048"/>
    </location>
</feature>
<dbReference type="InterPro" id="IPR020472">
    <property type="entry name" value="WD40_PAC1"/>
</dbReference>
<evidence type="ECO:0000313" key="7">
    <source>
        <dbReference type="Proteomes" id="UP000007148"/>
    </source>
</evidence>
<feature type="repeat" description="WD" evidence="3">
    <location>
        <begin position="757"/>
        <end position="798"/>
    </location>
</feature>
<dbReference type="InterPro" id="IPR015943">
    <property type="entry name" value="WD40/YVTN_repeat-like_dom_sf"/>
</dbReference>
<dbReference type="PROSITE" id="PS50082">
    <property type="entry name" value="WD_REPEATS_2"/>
    <property type="match status" value="7"/>
</dbReference>
<dbReference type="Pfam" id="PF24883">
    <property type="entry name" value="NPHP3_N"/>
    <property type="match status" value="1"/>
</dbReference>
<keyword evidence="1 3" id="KW-0853">WD repeat</keyword>
<dbReference type="InParanoid" id="G4U365"/>
<dbReference type="EMBL" id="CAFZ01001882">
    <property type="protein sequence ID" value="CCA78024.1"/>
    <property type="molecule type" value="Genomic_DNA"/>
</dbReference>
<dbReference type="eggNOG" id="KOG0266">
    <property type="taxonomic scope" value="Eukaryota"/>
</dbReference>
<dbReference type="PROSITE" id="PS00678">
    <property type="entry name" value="WD_REPEATS_1"/>
    <property type="match status" value="4"/>
</dbReference>
<gene>
    <name evidence="6" type="ORF">PIIN_06876</name>
</gene>
<sequence>MGPSTDAQQGGSAPVESSRGSRMDRWLARASLMLSVTKSIADAVEFAPLKGACEAVVTLLDSIQAVKSNEYAWSELLRTVQEHTTTFRRQLAQLGINDILEEYEDSIKGPISDYFDILKELIASICIDSGLEESEFDKGLTFKRLAQQIATTKLEAGVIAGYEKRLKDAESRIMGSLIVYVTISVNASADADVLSQLKCKEYTRPRECQVGTRTEILEQCTSWVCSPNAPNILWIKAAPGAGKSAIASSLVRLLGIHKQRLGSSFFFRRQESTVTTTRALWRNVAHDLARHPTIRKHLAAKIKKGHIDLTTPNIGEFFHQLIEEPLLRVGSISSDQSPVIVVDALDECGGLEGANSEERRDLIETLALWSQLSHCKLIVTSREEDDIARNFALNPPYTIDLLVGDETAIQSTRDIQAYLSEELGKIAGRYSTPSAEWPGEATIRTLAIKANGLFIWASTVVEYIRRGNPKKLLEEIVRGEGTAGMKALYTTVLHAAFPDARSDLLREVRTILAAIIVSYEPFHLPMLAELLGMDEWTVEHVCNALRPVLEIEGTLRFRHQSFVDHLLDPDTTYLAPCLTTSNCHQILADRSLCIMKEKLQFNICGIPSSHILNEDVLESTIDACIPSHLVYASSYWVDHLEHTPASEETLSLVRYILKVQFLAWLEVASLCHFVYDVPPLIFANNGDDLIPLATDMQQFVAHFLDIIAESASHIYISALPLSPPSSAVRRLYESQYPKTLLVTAGGYQRWSPLRNTVSGHNSGVSTVAFSPDGHYVVSGSHDGTVRRWDVKTGIQIETPLEGHTSFVSSVAFSPGGDRVVSGSDDKTIRVWDMKMGTQIGIPFEGHADRVKSVAFSPDGRQIISGSGDRTIRLWDADTGGQIGLPLQGHTDAVNSVAFFPDGHRIISGSNDKTLRIWNVETGMQIGEPIVGHTDYVHSVAISPDGRRIASGSDDKTIQIWDANTGMQIGIPLEGYAGAVLSVGFSPDGHRIVSGSFSQMVQVWDVETGRQIGQPLEGHSGCITSVAFSPDGRQIVSGSDDATLKLWPY</sequence>
<evidence type="ECO:0000259" key="5">
    <source>
        <dbReference type="Pfam" id="PF24883"/>
    </source>
</evidence>
<dbReference type="PRINTS" id="PR00320">
    <property type="entry name" value="GPROTEINBRPT"/>
</dbReference>
<dbReference type="PANTHER" id="PTHR44019">
    <property type="entry name" value="WD REPEAT-CONTAINING PROTEIN 55"/>
    <property type="match status" value="1"/>
</dbReference>
<evidence type="ECO:0000256" key="2">
    <source>
        <dbReference type="ARBA" id="ARBA00022737"/>
    </source>
</evidence>
<dbReference type="SUPFAM" id="SSF50978">
    <property type="entry name" value="WD40 repeat-like"/>
    <property type="match status" value="1"/>
</dbReference>
<name>G4U365_SERID</name>
<dbReference type="Gene3D" id="2.130.10.10">
    <property type="entry name" value="YVTN repeat-like/Quinoprotein amine dehydrogenase"/>
    <property type="match status" value="3"/>
</dbReference>
<proteinExistence type="predicted"/>
<feature type="region of interest" description="Disordered" evidence="4">
    <location>
        <begin position="1"/>
        <end position="21"/>
    </location>
</feature>
<dbReference type="InterPro" id="IPR050505">
    <property type="entry name" value="WDR55/POC1"/>
</dbReference>
<feature type="domain" description="Nephrocystin 3-like N-terminal" evidence="5">
    <location>
        <begin position="212"/>
        <end position="382"/>
    </location>
</feature>
<organism evidence="6 7">
    <name type="scientific">Serendipita indica (strain DSM 11827)</name>
    <name type="common">Root endophyte fungus</name>
    <name type="synonym">Piriformospora indica</name>
    <dbReference type="NCBI Taxonomy" id="1109443"/>
    <lineage>
        <taxon>Eukaryota</taxon>
        <taxon>Fungi</taxon>
        <taxon>Dikarya</taxon>
        <taxon>Basidiomycota</taxon>
        <taxon>Agaricomycotina</taxon>
        <taxon>Agaricomycetes</taxon>
        <taxon>Sebacinales</taxon>
        <taxon>Serendipitaceae</taxon>
        <taxon>Serendipita</taxon>
    </lineage>
</organism>
<dbReference type="Pfam" id="PF00400">
    <property type="entry name" value="WD40"/>
    <property type="match status" value="7"/>
</dbReference>
<feature type="repeat" description="WD" evidence="3">
    <location>
        <begin position="800"/>
        <end position="841"/>
    </location>
</feature>
<dbReference type="Proteomes" id="UP000007148">
    <property type="component" value="Unassembled WGS sequence"/>
</dbReference>
<keyword evidence="2" id="KW-0677">Repeat</keyword>
<feature type="repeat" description="WD" evidence="3">
    <location>
        <begin position="972"/>
        <end position="1013"/>
    </location>
</feature>
<evidence type="ECO:0000256" key="4">
    <source>
        <dbReference type="SAM" id="MobiDB-lite"/>
    </source>
</evidence>
<dbReference type="SMART" id="SM00320">
    <property type="entry name" value="WD40"/>
    <property type="match status" value="7"/>
</dbReference>
<dbReference type="PROSITE" id="PS50294">
    <property type="entry name" value="WD_REPEATS_REGION"/>
    <property type="match status" value="7"/>
</dbReference>
<dbReference type="InterPro" id="IPR027417">
    <property type="entry name" value="P-loop_NTPase"/>
</dbReference>
<reference evidence="6 7" key="1">
    <citation type="journal article" date="2011" name="PLoS Pathog.">
        <title>Endophytic Life Strategies Decoded by Genome and Transcriptome Analyses of the Mutualistic Root Symbiont Piriformospora indica.</title>
        <authorList>
            <person name="Zuccaro A."/>
            <person name="Lahrmann U."/>
            <person name="Guldener U."/>
            <person name="Langen G."/>
            <person name="Pfiffi S."/>
            <person name="Biedenkopf D."/>
            <person name="Wong P."/>
            <person name="Samans B."/>
            <person name="Grimm C."/>
            <person name="Basiewicz M."/>
            <person name="Murat C."/>
            <person name="Martin F."/>
            <person name="Kogel K.H."/>
        </authorList>
    </citation>
    <scope>NUCLEOTIDE SEQUENCE [LARGE SCALE GENOMIC DNA]</scope>
    <source>
        <strain evidence="6 7">DSM 11827</strain>
    </source>
</reference>
<accession>G4U365</accession>
<dbReference type="InterPro" id="IPR036322">
    <property type="entry name" value="WD40_repeat_dom_sf"/>
</dbReference>
<dbReference type="HOGENOM" id="CLU_000288_6_3_1"/>
<feature type="repeat" description="WD" evidence="3">
    <location>
        <begin position="843"/>
        <end position="884"/>
    </location>
</feature>
<evidence type="ECO:0000256" key="3">
    <source>
        <dbReference type="PROSITE-ProRule" id="PRU00221"/>
    </source>
</evidence>
<dbReference type="Gene3D" id="3.40.50.300">
    <property type="entry name" value="P-loop containing nucleotide triphosphate hydrolases"/>
    <property type="match status" value="1"/>
</dbReference>
<evidence type="ECO:0000313" key="6">
    <source>
        <dbReference type="EMBL" id="CCA78024.1"/>
    </source>
</evidence>
<feature type="compositionally biased region" description="Polar residues" evidence="4">
    <location>
        <begin position="1"/>
        <end position="11"/>
    </location>
</feature>
<keyword evidence="7" id="KW-1185">Reference proteome</keyword>
<dbReference type="InterPro" id="IPR056884">
    <property type="entry name" value="NPHP3-like_N"/>
</dbReference>
<dbReference type="AlphaFoldDB" id="G4U365"/>
<feature type="repeat" description="WD" evidence="3">
    <location>
        <begin position="929"/>
        <end position="970"/>
    </location>
</feature>
<comment type="caution">
    <text evidence="6">The sequence shown here is derived from an EMBL/GenBank/DDBJ whole genome shotgun (WGS) entry which is preliminary data.</text>
</comment>
<dbReference type="PANTHER" id="PTHR44019:SF8">
    <property type="entry name" value="POC1 CENTRIOLAR PROTEIN HOMOLOG"/>
    <property type="match status" value="1"/>
</dbReference>
<protein>
    <submittedName>
        <fullName evidence="6">Related to WD40-repeat protein (Notchless protein)</fullName>
    </submittedName>
</protein>
<dbReference type="OMA" id="EYARHAF"/>
<dbReference type="CDD" id="cd00200">
    <property type="entry name" value="WD40"/>
    <property type="match status" value="1"/>
</dbReference>
<dbReference type="InterPro" id="IPR019775">
    <property type="entry name" value="WD40_repeat_CS"/>
</dbReference>
<dbReference type="SUPFAM" id="SSF52540">
    <property type="entry name" value="P-loop containing nucleoside triphosphate hydrolases"/>
    <property type="match status" value="1"/>
</dbReference>
<dbReference type="STRING" id="1109443.G4U365"/>
<dbReference type="InterPro" id="IPR001680">
    <property type="entry name" value="WD40_rpt"/>
</dbReference>
<evidence type="ECO:0000256" key="1">
    <source>
        <dbReference type="ARBA" id="ARBA00022574"/>
    </source>
</evidence>
<dbReference type="OrthoDB" id="538223at2759"/>